<dbReference type="AlphaFoldDB" id="A0A2H0BKE4"/>
<gene>
    <name evidence="1" type="ORF">COX02_02290</name>
</gene>
<comment type="caution">
    <text evidence="1">The sequence shown here is derived from an EMBL/GenBank/DDBJ whole genome shotgun (WGS) entry which is preliminary data.</text>
</comment>
<proteinExistence type="predicted"/>
<dbReference type="EMBL" id="PCSX01000035">
    <property type="protein sequence ID" value="PIP58064.1"/>
    <property type="molecule type" value="Genomic_DNA"/>
</dbReference>
<reference evidence="1 2" key="1">
    <citation type="submission" date="2017-09" db="EMBL/GenBank/DDBJ databases">
        <title>Depth-based differentiation of microbial function through sediment-hosted aquifers and enrichment of novel symbionts in the deep terrestrial subsurface.</title>
        <authorList>
            <person name="Probst A.J."/>
            <person name="Ladd B."/>
            <person name="Jarett J.K."/>
            <person name="Geller-Mcgrath D.E."/>
            <person name="Sieber C.M."/>
            <person name="Emerson J.B."/>
            <person name="Anantharaman K."/>
            <person name="Thomas B.C."/>
            <person name="Malmstrom R."/>
            <person name="Stieglmeier M."/>
            <person name="Klingl A."/>
            <person name="Woyke T."/>
            <person name="Ryan C.M."/>
            <person name="Banfield J.F."/>
        </authorList>
    </citation>
    <scope>NUCLEOTIDE SEQUENCE [LARGE SCALE GENOMIC DNA]</scope>
    <source>
        <strain evidence="1">CG22_combo_CG10-13_8_21_14_all_37_9</strain>
    </source>
</reference>
<protein>
    <submittedName>
        <fullName evidence="1">Uncharacterized protein</fullName>
    </submittedName>
</protein>
<evidence type="ECO:0000313" key="1">
    <source>
        <dbReference type="EMBL" id="PIP58064.1"/>
    </source>
</evidence>
<sequence>MDKLDSFLERYKSIKLKDIEVKELFCLIVKNKLNLEIKPKQISLHNFNLKIKTSSIEKSEIILNKKELLKSLINFKIKDLI</sequence>
<evidence type="ECO:0000313" key="2">
    <source>
        <dbReference type="Proteomes" id="UP000229334"/>
    </source>
</evidence>
<organism evidence="1 2">
    <name type="scientific">Candidatus Vogelbacteria bacterium CG22_combo_CG10-13_8_21_14_all_37_9</name>
    <dbReference type="NCBI Taxonomy" id="1975046"/>
    <lineage>
        <taxon>Bacteria</taxon>
        <taxon>Candidatus Vogeliibacteriota</taxon>
    </lineage>
</organism>
<dbReference type="Proteomes" id="UP000229334">
    <property type="component" value="Unassembled WGS sequence"/>
</dbReference>
<accession>A0A2H0BKE4</accession>
<name>A0A2H0BKE4_9BACT</name>